<dbReference type="InterPro" id="IPR000595">
    <property type="entry name" value="cNMP-bd_dom"/>
</dbReference>
<dbReference type="Pfam" id="PF00027">
    <property type="entry name" value="cNMP_binding"/>
    <property type="match status" value="1"/>
</dbReference>
<keyword evidence="7" id="KW-0808">Transferase</keyword>
<dbReference type="InterPro" id="IPR011009">
    <property type="entry name" value="Kinase-like_dom_sf"/>
</dbReference>
<proteinExistence type="predicted"/>
<dbReference type="PROSITE" id="PS50011">
    <property type="entry name" value="PROTEIN_KINASE_DOM"/>
    <property type="match status" value="1"/>
</dbReference>
<dbReference type="GO" id="GO:0004672">
    <property type="term" value="F:protein kinase activity"/>
    <property type="evidence" value="ECO:0007669"/>
    <property type="project" value="InterPro"/>
</dbReference>
<keyword evidence="7" id="KW-0418">Kinase</keyword>
<feature type="domain" description="Cyclic nucleotide-binding" evidence="4">
    <location>
        <begin position="1277"/>
        <end position="1373"/>
    </location>
</feature>
<feature type="domain" description="Cyclic nucleotide-binding" evidence="4">
    <location>
        <begin position="358"/>
        <end position="459"/>
    </location>
</feature>
<dbReference type="EMBL" id="CAMXCT010002782">
    <property type="protein sequence ID" value="CAI4000468.1"/>
    <property type="molecule type" value="Genomic_DNA"/>
</dbReference>
<accession>A0A9P1CZ44</accession>
<dbReference type="Proteomes" id="UP001152797">
    <property type="component" value="Unassembled WGS sequence"/>
</dbReference>
<dbReference type="PANTHER" id="PTHR23011">
    <property type="entry name" value="CYCLIC NUCLEOTIDE-BINDING DOMAIN CONTAINING PROTEIN"/>
    <property type="match status" value="1"/>
</dbReference>
<dbReference type="CDD" id="cd00038">
    <property type="entry name" value="CAP_ED"/>
    <property type="match status" value="3"/>
</dbReference>
<protein>
    <submittedName>
        <fullName evidence="7">3-phosphoinositide-dependent protein kinase 2 (AtPDK2)</fullName>
    </submittedName>
</protein>
<evidence type="ECO:0000259" key="3">
    <source>
        <dbReference type="PROSITE" id="PS50011"/>
    </source>
</evidence>
<feature type="region of interest" description="Disordered" evidence="2">
    <location>
        <begin position="545"/>
        <end position="564"/>
    </location>
</feature>
<dbReference type="InterPro" id="IPR000719">
    <property type="entry name" value="Prot_kinase_dom"/>
</dbReference>
<dbReference type="SMART" id="SM00100">
    <property type="entry name" value="cNMP"/>
    <property type="match status" value="2"/>
</dbReference>
<organism evidence="5">
    <name type="scientific">Cladocopium goreaui</name>
    <dbReference type="NCBI Taxonomy" id="2562237"/>
    <lineage>
        <taxon>Eukaryota</taxon>
        <taxon>Sar</taxon>
        <taxon>Alveolata</taxon>
        <taxon>Dinophyceae</taxon>
        <taxon>Suessiales</taxon>
        <taxon>Symbiodiniaceae</taxon>
        <taxon>Cladocopium</taxon>
    </lineage>
</organism>
<dbReference type="EMBL" id="CAMXCT020002782">
    <property type="protein sequence ID" value="CAL1153843.1"/>
    <property type="molecule type" value="Genomic_DNA"/>
</dbReference>
<evidence type="ECO:0000313" key="7">
    <source>
        <dbReference type="EMBL" id="CAL4787780.1"/>
    </source>
</evidence>
<dbReference type="GO" id="GO:0005524">
    <property type="term" value="F:ATP binding"/>
    <property type="evidence" value="ECO:0007669"/>
    <property type="project" value="InterPro"/>
</dbReference>
<evidence type="ECO:0000313" key="8">
    <source>
        <dbReference type="Proteomes" id="UP001152797"/>
    </source>
</evidence>
<keyword evidence="1" id="KW-0175">Coiled coil</keyword>
<feature type="coiled-coil region" evidence="1">
    <location>
        <begin position="1095"/>
        <end position="1125"/>
    </location>
</feature>
<evidence type="ECO:0000313" key="5">
    <source>
        <dbReference type="EMBL" id="CAI4000468.1"/>
    </source>
</evidence>
<dbReference type="EMBL" id="CAMXCT030002782">
    <property type="protein sequence ID" value="CAL4787780.1"/>
    <property type="molecule type" value="Genomic_DNA"/>
</dbReference>
<comment type="caution">
    <text evidence="5">The sequence shown here is derived from an EMBL/GenBank/DDBJ whole genome shotgun (WGS) entry which is preliminary data.</text>
</comment>
<reference evidence="5" key="1">
    <citation type="submission" date="2022-10" db="EMBL/GenBank/DDBJ databases">
        <authorList>
            <person name="Chen Y."/>
            <person name="Dougan E. K."/>
            <person name="Chan C."/>
            <person name="Rhodes N."/>
            <person name="Thang M."/>
        </authorList>
    </citation>
    <scope>NUCLEOTIDE SEQUENCE</scope>
</reference>
<name>A0A9P1CZ44_9DINO</name>
<evidence type="ECO:0000313" key="6">
    <source>
        <dbReference type="EMBL" id="CAL1153843.1"/>
    </source>
</evidence>
<evidence type="ECO:0000256" key="2">
    <source>
        <dbReference type="SAM" id="MobiDB-lite"/>
    </source>
</evidence>
<feature type="domain" description="Cyclic nucleotide-binding" evidence="4">
    <location>
        <begin position="884"/>
        <end position="983"/>
    </location>
</feature>
<sequence length="1512" mass="167286">MLVGKTPFHAESEYLVFERIQNADYKFPEDMNREAQMLTEALLSKVPQRRPGAEGIGELQRHPFFGGSQASFDELRRTDDKLLAAKLHIAGKLLLHGSHAWTGGVVKTLAGALNRSESDSPVRLTTAWSTVQLGRGDMSLQAVESPPGIAPVGLSSVSLAWRPGSSASKASQVLEPSCSGEVLLEVRWLAHQLQDPIEELSDHAAWLLLGLLQGHCSSFNDALVWLRPNARRQVMSHLIIKCFPPDQLLRWSDLDGEAEGIAAAIVLKGSLQLLGAAPGQEVELPAGGELPLCRAACGSQGAEVLVMLQKSLQEAAELEERQETLRLAAREVLYKTERMARGIADLQVLRRYLDTLPLFHDLPDENLLRLCQHLQLLPTIQQGERLLQAHHTADGLRLLLRGTAAASIGRSTEPPLPLWCHQAWFCEDAAIWPWEFFADSVRVADVVAIEDCDVLFLPRAECSVLPIGSDMVRSCFSQIVALKSSGPEAVLRRRALLVPNSPLIQAQEEYWSKLMQMDRDVSNKISQQLISLPSLEPQRPLALEAGEHPYHPSPPGSNNASIRPGASTSFSGIEVASLMRIPSCELEEEDVGVNQCYAYGAILDWAEGMTRSLLPGIHGALRPALQLLPRRKRQQLGPCTQLLQLCPGQLLRHPGRQSIKVLLSGELGHFEASRDLQLPRAMLKAMPTAVERRFLSQGIPITEHAKGWLQDLALDHADAEDPVAPGALSGLADAVLQVAQRRFKELKCPGEDVRSFVSSAFLDRKLLGEKAVWVEKDLELLAMRRSAGALAIQTLSTEAYVDISEIGQMKRVYRPGERISAANDTEFVALTSADILILDPSALLADTEDSVVIPSQTRSHHGFGRVFSIKELFRLGKLLRRIEAFEGLECRSLVDVCHSALHFETVDVGQHICREGQEATGFFEILGGTASSSSNGAFLFQLREGSAVGEDVLLEQDIFPWPFSVVAETSVEIVWVDAKLFKESCLDLSGRRAARRRMVEAADWRLEERTEDFEAFLQTLKVPLLKACDKELCFELLKQANMVQIPAGGQVVEMLEGDSAPLYIILKGAIGRYAVEVPDEATEDIGDSNVPMEHLEDAKRQSEEIASKRRRLVKATEELEELKSRHRRVAPLDRPLQESLRVHFLMKLVTELSGELQALPEADLPERRGEALREPIDSHTAADGKVHGAGVFLTSPVDADLPDESDELEDLLDKAVAEYYEGDSFGWEAASAACRYVAHQDAALLVLRHDDLQCAEELCEGRRRQQRGQFLQRCLGDEDVAMRLLPLFREERSHRGTVLVKAGSVPTSLWLILSGSCSQVKEVESKETHGRFRRTSLGVLQEGQFVGLTSLLLQQPEPLTVICATEVQLLRADNLSPAKLTPKVIEVLKSALRQKGAWLSQRLETLAELPAKLDAKAERLRRELYEARVPLVSDSPDSPLPVVETIIYWAPLFDSPLTQHLGSWKLFGYPLTELGILLGFKLSTSFWTRLGLGSLRLCCFLHHSGAYDSRNF</sequence>
<gene>
    <name evidence="5" type="ORF">C1SCF055_LOCUS26584</name>
</gene>
<dbReference type="PROSITE" id="PS50042">
    <property type="entry name" value="CNMP_BINDING_3"/>
    <property type="match status" value="3"/>
</dbReference>
<dbReference type="OrthoDB" id="415644at2759"/>
<evidence type="ECO:0000259" key="4">
    <source>
        <dbReference type="PROSITE" id="PS50042"/>
    </source>
</evidence>
<dbReference type="InterPro" id="IPR014710">
    <property type="entry name" value="RmlC-like_jellyroll"/>
</dbReference>
<feature type="domain" description="Protein kinase" evidence="3">
    <location>
        <begin position="1"/>
        <end position="65"/>
    </location>
</feature>
<dbReference type="SUPFAM" id="SSF56112">
    <property type="entry name" value="Protein kinase-like (PK-like)"/>
    <property type="match status" value="1"/>
</dbReference>
<dbReference type="InterPro" id="IPR018490">
    <property type="entry name" value="cNMP-bd_dom_sf"/>
</dbReference>
<dbReference type="Gene3D" id="1.10.510.10">
    <property type="entry name" value="Transferase(Phosphotransferase) domain 1"/>
    <property type="match status" value="1"/>
</dbReference>
<keyword evidence="8" id="KW-1185">Reference proteome</keyword>
<dbReference type="Gene3D" id="2.60.120.10">
    <property type="entry name" value="Jelly Rolls"/>
    <property type="match status" value="3"/>
</dbReference>
<dbReference type="PANTHER" id="PTHR23011:SF28">
    <property type="entry name" value="CYCLIC NUCLEOTIDE-BINDING DOMAIN CONTAINING PROTEIN"/>
    <property type="match status" value="1"/>
</dbReference>
<evidence type="ECO:0000256" key="1">
    <source>
        <dbReference type="SAM" id="Coils"/>
    </source>
</evidence>
<dbReference type="SUPFAM" id="SSF51206">
    <property type="entry name" value="cAMP-binding domain-like"/>
    <property type="match status" value="4"/>
</dbReference>
<reference evidence="6" key="2">
    <citation type="submission" date="2024-04" db="EMBL/GenBank/DDBJ databases">
        <authorList>
            <person name="Chen Y."/>
            <person name="Shah S."/>
            <person name="Dougan E. K."/>
            <person name="Thang M."/>
            <person name="Chan C."/>
        </authorList>
    </citation>
    <scope>NUCLEOTIDE SEQUENCE [LARGE SCALE GENOMIC DNA]</scope>
</reference>